<evidence type="ECO:0000313" key="3">
    <source>
        <dbReference type="Proteomes" id="UP001431783"/>
    </source>
</evidence>
<proteinExistence type="predicted"/>
<sequence length="172" mass="20007">MRSKLNHNQFVSIEFHSENRSRINSSLKCQHFQFGSVPCKNVRIDKREFKFDLSSAKQPYMNSKLRPDAPVYLPPSRDSTILRRSFESSPILFKPDEPQCSRYSRRSVRYIQSISNSPRPILGTKMSHLRAILGRREENSNSTEDEHEKTQTDTIEKEDVEDKENNSSEITG</sequence>
<reference evidence="2 3" key="1">
    <citation type="submission" date="2023-03" db="EMBL/GenBank/DDBJ databases">
        <title>Genome insight into feeding habits of ladybird beetles.</title>
        <authorList>
            <person name="Li H.-S."/>
            <person name="Huang Y.-H."/>
            <person name="Pang H."/>
        </authorList>
    </citation>
    <scope>NUCLEOTIDE SEQUENCE [LARGE SCALE GENOMIC DNA]</scope>
    <source>
        <strain evidence="2">SYSU_2023b</strain>
        <tissue evidence="2">Whole body</tissue>
    </source>
</reference>
<dbReference type="EMBL" id="JARQZJ010000034">
    <property type="protein sequence ID" value="KAK9875613.1"/>
    <property type="molecule type" value="Genomic_DNA"/>
</dbReference>
<comment type="caution">
    <text evidence="2">The sequence shown here is derived from an EMBL/GenBank/DDBJ whole genome shotgun (WGS) entry which is preliminary data.</text>
</comment>
<evidence type="ECO:0000256" key="1">
    <source>
        <dbReference type="SAM" id="MobiDB-lite"/>
    </source>
</evidence>
<name>A0AAW1U4M4_9CUCU</name>
<accession>A0AAW1U4M4</accession>
<evidence type="ECO:0000313" key="2">
    <source>
        <dbReference type="EMBL" id="KAK9875613.1"/>
    </source>
</evidence>
<feature type="compositionally biased region" description="Basic and acidic residues" evidence="1">
    <location>
        <begin position="134"/>
        <end position="157"/>
    </location>
</feature>
<dbReference type="AlphaFoldDB" id="A0AAW1U4M4"/>
<protein>
    <submittedName>
        <fullName evidence="2">Uncharacterized protein</fullName>
    </submittedName>
</protein>
<feature type="region of interest" description="Disordered" evidence="1">
    <location>
        <begin position="134"/>
        <end position="172"/>
    </location>
</feature>
<dbReference type="Proteomes" id="UP001431783">
    <property type="component" value="Unassembled WGS sequence"/>
</dbReference>
<gene>
    <name evidence="2" type="ORF">WA026_009411</name>
</gene>
<keyword evidence="3" id="KW-1185">Reference proteome</keyword>
<organism evidence="2 3">
    <name type="scientific">Henosepilachna vigintioctopunctata</name>
    <dbReference type="NCBI Taxonomy" id="420089"/>
    <lineage>
        <taxon>Eukaryota</taxon>
        <taxon>Metazoa</taxon>
        <taxon>Ecdysozoa</taxon>
        <taxon>Arthropoda</taxon>
        <taxon>Hexapoda</taxon>
        <taxon>Insecta</taxon>
        <taxon>Pterygota</taxon>
        <taxon>Neoptera</taxon>
        <taxon>Endopterygota</taxon>
        <taxon>Coleoptera</taxon>
        <taxon>Polyphaga</taxon>
        <taxon>Cucujiformia</taxon>
        <taxon>Coccinelloidea</taxon>
        <taxon>Coccinellidae</taxon>
        <taxon>Epilachninae</taxon>
        <taxon>Epilachnini</taxon>
        <taxon>Henosepilachna</taxon>
    </lineage>
</organism>